<name>A0A1H5N3G2_9MICO</name>
<organism evidence="2 3">
    <name type="scientific">Ruania alba</name>
    <dbReference type="NCBI Taxonomy" id="648782"/>
    <lineage>
        <taxon>Bacteria</taxon>
        <taxon>Bacillati</taxon>
        <taxon>Actinomycetota</taxon>
        <taxon>Actinomycetes</taxon>
        <taxon>Micrococcales</taxon>
        <taxon>Ruaniaceae</taxon>
        <taxon>Ruania</taxon>
    </lineage>
</organism>
<gene>
    <name evidence="2" type="ORF">SAMN04488554_3905</name>
</gene>
<feature type="transmembrane region" description="Helical" evidence="1">
    <location>
        <begin position="168"/>
        <end position="192"/>
    </location>
</feature>
<evidence type="ECO:0000313" key="2">
    <source>
        <dbReference type="EMBL" id="SEE96159.1"/>
    </source>
</evidence>
<dbReference type="STRING" id="648782.SAMN04488554_3905"/>
<keyword evidence="1" id="KW-0812">Transmembrane</keyword>
<feature type="transmembrane region" description="Helical" evidence="1">
    <location>
        <begin position="249"/>
        <end position="274"/>
    </location>
</feature>
<dbReference type="RefSeq" id="WP_089774843.1">
    <property type="nucleotide sequence ID" value="NZ_FNTX01000002.1"/>
</dbReference>
<dbReference type="AlphaFoldDB" id="A0A1H5N3G2"/>
<keyword evidence="1" id="KW-0472">Membrane</keyword>
<feature type="transmembrane region" description="Helical" evidence="1">
    <location>
        <begin position="75"/>
        <end position="100"/>
    </location>
</feature>
<protein>
    <submittedName>
        <fullName evidence="2">Uncharacterized protein</fullName>
    </submittedName>
</protein>
<dbReference type="OrthoDB" id="3532123at2"/>
<accession>A0A1H5N3G2</accession>
<dbReference type="EMBL" id="FNTX01000002">
    <property type="protein sequence ID" value="SEE96159.1"/>
    <property type="molecule type" value="Genomic_DNA"/>
</dbReference>
<feature type="transmembrane region" description="Helical" evidence="1">
    <location>
        <begin position="6"/>
        <end position="26"/>
    </location>
</feature>
<feature type="transmembrane region" description="Helical" evidence="1">
    <location>
        <begin position="47"/>
        <end position="69"/>
    </location>
</feature>
<feature type="transmembrane region" description="Helical" evidence="1">
    <location>
        <begin position="121"/>
        <end position="142"/>
    </location>
</feature>
<sequence>MTGIVWLFLAFVLIAAVALFVVIAVFSRGTTPRADHDGVRRVRNVILMARVAAAVLAVRVVMDVSGLGLHGQGLALAPVVVAIVWVLGGIAAEMVTRSALRDGGAALEVRSLRRYVPRRGTVLLGLSVALLVTAATITTLMADSGGRSLSYSCGTNCWADRSPWPGEFYTAPLAVAFVVLLALVTTNIWLAVSRPRGRLDDADAAADDATRTAAVAAALAVVALATAATAAGLAIFGLLPAAFDPDGLVLARLTLALTLAAVAVAAASSAALLVTAFSPRPSRTPSED</sequence>
<keyword evidence="3" id="KW-1185">Reference proteome</keyword>
<evidence type="ECO:0000256" key="1">
    <source>
        <dbReference type="SAM" id="Phobius"/>
    </source>
</evidence>
<keyword evidence="1" id="KW-1133">Transmembrane helix</keyword>
<dbReference type="Proteomes" id="UP000199220">
    <property type="component" value="Unassembled WGS sequence"/>
</dbReference>
<proteinExistence type="predicted"/>
<feature type="transmembrane region" description="Helical" evidence="1">
    <location>
        <begin position="213"/>
        <end position="243"/>
    </location>
</feature>
<evidence type="ECO:0000313" key="3">
    <source>
        <dbReference type="Proteomes" id="UP000199220"/>
    </source>
</evidence>
<reference evidence="3" key="1">
    <citation type="submission" date="2016-10" db="EMBL/GenBank/DDBJ databases">
        <authorList>
            <person name="Varghese N."/>
            <person name="Submissions S."/>
        </authorList>
    </citation>
    <scope>NUCLEOTIDE SEQUENCE [LARGE SCALE GENOMIC DNA]</scope>
    <source>
        <strain evidence="3">DSM 21368</strain>
    </source>
</reference>